<keyword evidence="1" id="KW-0732">Signal</keyword>
<reference evidence="2 3" key="1">
    <citation type="submission" date="2018-03" db="EMBL/GenBank/DDBJ databases">
        <title>Genomic Encyclopedia of Archaeal and Bacterial Type Strains, Phase II (KMG-II): from individual species to whole genera.</title>
        <authorList>
            <person name="Goeker M."/>
        </authorList>
    </citation>
    <scope>NUCLEOTIDE SEQUENCE [LARGE SCALE GENOMIC DNA]</scope>
    <source>
        <strain evidence="2 3">DSM 18107</strain>
    </source>
</reference>
<gene>
    <name evidence="2" type="ORF">CLV42_10234</name>
</gene>
<evidence type="ECO:0000313" key="3">
    <source>
        <dbReference type="Proteomes" id="UP000240978"/>
    </source>
</evidence>
<dbReference type="OrthoDB" id="6402114at2"/>
<accession>A0A2P8GKH2</accession>
<keyword evidence="3" id="KW-1185">Reference proteome</keyword>
<organism evidence="2 3">
    <name type="scientific">Chitinophaga ginsengisoli</name>
    <dbReference type="NCBI Taxonomy" id="363837"/>
    <lineage>
        <taxon>Bacteria</taxon>
        <taxon>Pseudomonadati</taxon>
        <taxon>Bacteroidota</taxon>
        <taxon>Chitinophagia</taxon>
        <taxon>Chitinophagales</taxon>
        <taxon>Chitinophagaceae</taxon>
        <taxon>Chitinophaga</taxon>
    </lineage>
</organism>
<feature type="chain" id="PRO_5015123130" description="Cytochrome c" evidence="1">
    <location>
        <begin position="20"/>
        <end position="164"/>
    </location>
</feature>
<dbReference type="AlphaFoldDB" id="A0A2P8GKH2"/>
<evidence type="ECO:0000256" key="1">
    <source>
        <dbReference type="SAM" id="SignalP"/>
    </source>
</evidence>
<dbReference type="Proteomes" id="UP000240978">
    <property type="component" value="Unassembled WGS sequence"/>
</dbReference>
<protein>
    <recommendedName>
        <fullName evidence="4">Cytochrome c</fullName>
    </recommendedName>
</protein>
<dbReference type="EMBL" id="PYGK01000002">
    <property type="protein sequence ID" value="PSL34463.1"/>
    <property type="molecule type" value="Genomic_DNA"/>
</dbReference>
<sequence length="164" mass="18363">MSRLLLNTALAAMPFVLLAACHPGGKDKQALQARIDSLQEKVNAAYVPGTGEIMNNIIQPHHLKLWIAGSDENWVLADYELHLLSGGFKRIEKFHKGSPEAIALQMIYPEIDSVKEAINGQKKELFKKHFLLMTNTCNTCHHATNNPFVVIKVPDKEAFSNQQF</sequence>
<comment type="caution">
    <text evidence="2">The sequence shown here is derived from an EMBL/GenBank/DDBJ whole genome shotgun (WGS) entry which is preliminary data.</text>
</comment>
<feature type="signal peptide" evidence="1">
    <location>
        <begin position="1"/>
        <end position="19"/>
    </location>
</feature>
<evidence type="ECO:0000313" key="2">
    <source>
        <dbReference type="EMBL" id="PSL34463.1"/>
    </source>
</evidence>
<dbReference type="RefSeq" id="WP_106600759.1">
    <property type="nucleotide sequence ID" value="NZ_PYGK01000002.1"/>
</dbReference>
<name>A0A2P8GKH2_9BACT</name>
<evidence type="ECO:0008006" key="4">
    <source>
        <dbReference type="Google" id="ProtNLM"/>
    </source>
</evidence>
<proteinExistence type="predicted"/>
<dbReference type="PROSITE" id="PS51257">
    <property type="entry name" value="PROKAR_LIPOPROTEIN"/>
    <property type="match status" value="1"/>
</dbReference>